<gene>
    <name evidence="1" type="ORF">Aco04nite_93220</name>
</gene>
<name>A0A919VZA8_9ACTN</name>
<organism evidence="1 2">
    <name type="scientific">Winogradskya consettensis</name>
    <dbReference type="NCBI Taxonomy" id="113560"/>
    <lineage>
        <taxon>Bacteria</taxon>
        <taxon>Bacillati</taxon>
        <taxon>Actinomycetota</taxon>
        <taxon>Actinomycetes</taxon>
        <taxon>Micromonosporales</taxon>
        <taxon>Micromonosporaceae</taxon>
        <taxon>Winogradskya</taxon>
    </lineage>
</organism>
<accession>A0A919VZA8</accession>
<comment type="caution">
    <text evidence="1">The sequence shown here is derived from an EMBL/GenBank/DDBJ whole genome shotgun (WGS) entry which is preliminary data.</text>
</comment>
<sequence length="332" mass="36401">MYFSGKGMSIVAQSTVDAYDRECGRGQTDSQQELILDSKYLLDKVKVLENIFGTDLPSILDRHRKATSTRTPPKDPHRLVELLVYVRELSDCLSATDDLVNVDLDLNRLSEFLLASSMFHRWRHHPAISDLTRKIAKGTEVRHSVMLLGLASYIVDEVLPVELKEATALGRSADLVTRPVLHEELLIELKTPTALQSPRVQSLSSGEAQKILKKVLGAATSGSRKQLDAANSGMVAVGAFGITDKDFAVLNQAARDLLRELGSKKESRKPYLAGFLTVNAKAHVEFNETKPSTLRFASALEVNMIPYPGYKGALNVRPGIRTGGGILSPPGR</sequence>
<evidence type="ECO:0000313" key="2">
    <source>
        <dbReference type="Proteomes" id="UP000680865"/>
    </source>
</evidence>
<protein>
    <submittedName>
        <fullName evidence="1">Uncharacterized protein</fullName>
    </submittedName>
</protein>
<dbReference type="Proteomes" id="UP000680865">
    <property type="component" value="Unassembled WGS sequence"/>
</dbReference>
<proteinExistence type="predicted"/>
<dbReference type="EMBL" id="BOQP01000071">
    <property type="protein sequence ID" value="GIM84801.1"/>
    <property type="molecule type" value="Genomic_DNA"/>
</dbReference>
<evidence type="ECO:0000313" key="1">
    <source>
        <dbReference type="EMBL" id="GIM84801.1"/>
    </source>
</evidence>
<dbReference type="AlphaFoldDB" id="A0A919VZA8"/>
<keyword evidence="2" id="KW-1185">Reference proteome</keyword>
<reference evidence="1" key="1">
    <citation type="submission" date="2021-03" db="EMBL/GenBank/DDBJ databases">
        <title>Whole genome shotgun sequence of Actinoplanes consettensis NBRC 14913.</title>
        <authorList>
            <person name="Komaki H."/>
            <person name="Tamura T."/>
        </authorList>
    </citation>
    <scope>NUCLEOTIDE SEQUENCE</scope>
    <source>
        <strain evidence="1">NBRC 14913</strain>
    </source>
</reference>
<dbReference type="RefSeq" id="WP_213003592.1">
    <property type="nucleotide sequence ID" value="NZ_BAAATW010000011.1"/>
</dbReference>